<accession>A0A388TBM7</accession>
<dbReference type="EMBL" id="BGZN01000033">
    <property type="protein sequence ID" value="GBR74179.1"/>
    <property type="molecule type" value="Genomic_DNA"/>
</dbReference>
<dbReference type="AlphaFoldDB" id="A0A388TBM7"/>
<name>A0A388TBM7_TERA1</name>
<evidence type="ECO:0008006" key="4">
    <source>
        <dbReference type="Google" id="ProtNLM"/>
    </source>
</evidence>
<protein>
    <recommendedName>
        <fullName evidence="4">PEGA domain-containing protein</fullName>
    </recommendedName>
</protein>
<evidence type="ECO:0000313" key="3">
    <source>
        <dbReference type="Proteomes" id="UP000269352"/>
    </source>
</evidence>
<organism evidence="2 3">
    <name type="scientific">Termititenax aidoneus</name>
    <dbReference type="NCBI Taxonomy" id="2218524"/>
    <lineage>
        <taxon>Bacteria</taxon>
        <taxon>Bacillati</taxon>
        <taxon>Candidatus Margulisiibacteriota</taxon>
        <taxon>Candidatus Termititenacia</taxon>
        <taxon>Candidatus Termititenacales</taxon>
        <taxon>Candidatus Termititenacaceae</taxon>
        <taxon>Candidatus Termititenax</taxon>
    </lineage>
</organism>
<keyword evidence="1" id="KW-0732">Signal</keyword>
<keyword evidence="3" id="KW-1185">Reference proteome</keyword>
<reference evidence="2 3" key="1">
    <citation type="journal article" date="2019" name="ISME J.">
        <title>Genome analyses of uncultured TG2/ZB3 bacteria in 'Margulisbacteria' specifically attached to ectosymbiotic spirochetes of protists in the termite gut.</title>
        <authorList>
            <person name="Utami Y.D."/>
            <person name="Kuwahara H."/>
            <person name="Igai K."/>
            <person name="Murakami T."/>
            <person name="Sugaya K."/>
            <person name="Morikawa T."/>
            <person name="Nagura Y."/>
            <person name="Yuki M."/>
            <person name="Deevong P."/>
            <person name="Inoue T."/>
            <person name="Kihara K."/>
            <person name="Lo N."/>
            <person name="Yamada A."/>
            <person name="Ohkuma M."/>
            <person name="Hongoh Y."/>
        </authorList>
    </citation>
    <scope>NUCLEOTIDE SEQUENCE [LARGE SCALE GENOMIC DNA]</scope>
    <source>
        <strain evidence="2">NkOx7-01</strain>
    </source>
</reference>
<sequence>MQKFLVFLILLAAVSLAEKGRINVITDLPGAEVYIDGVRAGGDSVQDYEVDPGEHYVAVNYRGKRIYAKMHRVGDGEIRTIPTAHFVDFKTNVASRGAVDVEAARIRETRGNFGLGAQASATLDTASLGGISAKWWFTERLGLQAFGWLDSQRTYSGGRLLFWLADKVFFNAPFSGYLYGGGGTDSFTDKENTDRNVRTAVSNAGFGVECSPLGVNGLFLSVEFGLEKRFSTGVNVETQDQDNTGMLLSGGLHLYF</sequence>
<comment type="caution">
    <text evidence="2">The sequence shown here is derived from an EMBL/GenBank/DDBJ whole genome shotgun (WGS) entry which is preliminary data.</text>
</comment>
<dbReference type="Proteomes" id="UP000269352">
    <property type="component" value="Unassembled WGS sequence"/>
</dbReference>
<feature type="signal peptide" evidence="1">
    <location>
        <begin position="1"/>
        <end position="17"/>
    </location>
</feature>
<evidence type="ECO:0000313" key="2">
    <source>
        <dbReference type="EMBL" id="GBR74179.1"/>
    </source>
</evidence>
<feature type="chain" id="PRO_5017286486" description="PEGA domain-containing protein" evidence="1">
    <location>
        <begin position="18"/>
        <end position="256"/>
    </location>
</feature>
<gene>
    <name evidence="2" type="ORF">NO1_1403</name>
</gene>
<proteinExistence type="predicted"/>
<evidence type="ECO:0000256" key="1">
    <source>
        <dbReference type="SAM" id="SignalP"/>
    </source>
</evidence>